<dbReference type="EMBL" id="CP045892">
    <property type="protein sequence ID" value="QQP52412.1"/>
    <property type="molecule type" value="Genomic_DNA"/>
</dbReference>
<organism evidence="1 2">
    <name type="scientific">Caligus rogercresseyi</name>
    <name type="common">Sea louse</name>
    <dbReference type="NCBI Taxonomy" id="217165"/>
    <lineage>
        <taxon>Eukaryota</taxon>
        <taxon>Metazoa</taxon>
        <taxon>Ecdysozoa</taxon>
        <taxon>Arthropoda</taxon>
        <taxon>Crustacea</taxon>
        <taxon>Multicrustacea</taxon>
        <taxon>Hexanauplia</taxon>
        <taxon>Copepoda</taxon>
        <taxon>Siphonostomatoida</taxon>
        <taxon>Caligidae</taxon>
        <taxon>Caligus</taxon>
    </lineage>
</organism>
<evidence type="ECO:0000313" key="1">
    <source>
        <dbReference type="EMBL" id="QQP52412.1"/>
    </source>
</evidence>
<evidence type="ECO:0000313" key="2">
    <source>
        <dbReference type="Proteomes" id="UP000595437"/>
    </source>
</evidence>
<proteinExistence type="predicted"/>
<keyword evidence="2" id="KW-1185">Reference proteome</keyword>
<name>A0A7T8HLR9_CALRO</name>
<gene>
    <name evidence="1" type="ORF">FKW44_004559</name>
</gene>
<accession>A0A7T8HLR9</accession>
<dbReference type="Proteomes" id="UP000595437">
    <property type="component" value="Chromosome 3"/>
</dbReference>
<sequence length="58" mass="6880">MRRRNLPRKMTYYIILVFECSVQEPQNNQEKKQSKEGLVLLPETPSPVAQRSMFWSPV</sequence>
<protein>
    <submittedName>
        <fullName evidence="1">Uncharacterized protein</fullName>
    </submittedName>
</protein>
<reference evidence="2" key="1">
    <citation type="submission" date="2021-01" db="EMBL/GenBank/DDBJ databases">
        <title>Caligus Genome Assembly.</title>
        <authorList>
            <person name="Gallardo-Escarate C."/>
        </authorList>
    </citation>
    <scope>NUCLEOTIDE SEQUENCE [LARGE SCALE GENOMIC DNA]</scope>
</reference>
<dbReference type="AlphaFoldDB" id="A0A7T8HLR9"/>